<dbReference type="Proteomes" id="UP000077202">
    <property type="component" value="Unassembled WGS sequence"/>
</dbReference>
<keyword evidence="4" id="KW-1185">Reference proteome</keyword>
<proteinExistence type="predicted"/>
<feature type="transmembrane region" description="Helical" evidence="1">
    <location>
        <begin position="204"/>
        <end position="224"/>
    </location>
</feature>
<protein>
    <recommendedName>
        <fullName evidence="6">Ycf49-like protein</fullName>
    </recommendedName>
</protein>
<feature type="transmembrane region" description="Helical" evidence="1">
    <location>
        <begin position="236"/>
        <end position="256"/>
    </location>
</feature>
<keyword evidence="1" id="KW-0472">Membrane</keyword>
<dbReference type="PANTHER" id="PTHR33833:SF3">
    <property type="entry name" value="YCF49-LIKE PROTEIN"/>
    <property type="match status" value="1"/>
</dbReference>
<evidence type="ECO:0000313" key="2">
    <source>
        <dbReference type="EMBL" id="BBN07133.1"/>
    </source>
</evidence>
<dbReference type="InterPro" id="IPR019634">
    <property type="entry name" value="Uncharacterised_Ycf49"/>
</dbReference>
<reference evidence="2" key="2">
    <citation type="journal article" date="2019" name="Curr. Biol.">
        <title>Chromatin organization in early land plants reveals an ancestral association between H3K27me3, transposons, and constitutive heterochromatin.</title>
        <authorList>
            <person name="Montgomery S.A."/>
            <person name="Tanizawa Y."/>
            <person name="Galik B."/>
            <person name="Wang N."/>
            <person name="Ito T."/>
            <person name="Mochizuki T."/>
            <person name="Akimcheva S."/>
            <person name="Bowman J."/>
            <person name="Cognat V."/>
            <person name="Drouard L."/>
            <person name="Ekker H."/>
            <person name="Houng S."/>
            <person name="Kohchi T."/>
            <person name="Lin S."/>
            <person name="Liu L.D."/>
            <person name="Nakamura Y."/>
            <person name="Valeeva L.R."/>
            <person name="Shakirov E.V."/>
            <person name="Shippen D.E."/>
            <person name="Wei W."/>
            <person name="Yagura M."/>
            <person name="Yamaoka S."/>
            <person name="Yamato K.T."/>
            <person name="Liu C."/>
            <person name="Berger F."/>
        </authorList>
    </citation>
    <scope>NUCLEOTIDE SEQUENCE [LARGE SCALE GENOMIC DNA]</scope>
    <source>
        <strain evidence="2">Tak-1</strain>
    </source>
</reference>
<sequence length="298" mass="32724">MSILSRQLVPRSGIAWRDLPDVRAYRTSLSTSQETGNSGAMTVVQLFPRQTGTSSSARPGFNSSCLQPSFVTRSASSVKFPTTFARQSSQTSQFRRSSPRSLQVSHEFLEPQPQLQLLESRFTIETEVCSSGRDERGWHSRFSTQKIELNSYGAAEVLALGLASGILLFPEHSWAVDMEVGTTAQGLMGWAANEPANALSLPTWVIHVASVAEWVTAMVLVWKYGDMPGKSSWKGLTWGMVPLLGGAMCACTWHFFYNDPSLEVLVVLQAFLTVVGNCTMWAAAYRIWKASQEKGSVG</sequence>
<evidence type="ECO:0000313" key="3">
    <source>
        <dbReference type="EMBL" id="OAE33004.1"/>
    </source>
</evidence>
<dbReference type="Proteomes" id="UP001162541">
    <property type="component" value="Chromosome 4"/>
</dbReference>
<feature type="transmembrane region" description="Helical" evidence="1">
    <location>
        <begin position="262"/>
        <end position="284"/>
    </location>
</feature>
<reference evidence="3 4" key="1">
    <citation type="submission" date="2016-03" db="EMBL/GenBank/DDBJ databases">
        <title>Mechanisms controlling the formation of the plant cell surface in tip-growing cells are functionally conserved among land plants.</title>
        <authorList>
            <person name="Honkanen S."/>
            <person name="Jones V.A."/>
            <person name="Morieri G."/>
            <person name="Champion C."/>
            <person name="Hetherington A.J."/>
            <person name="Kelly S."/>
            <person name="Saint-Marcoux D."/>
            <person name="Proust H."/>
            <person name="Prescott H."/>
            <person name="Dolan L."/>
        </authorList>
    </citation>
    <scope>NUCLEOTIDE SEQUENCE [LARGE SCALE GENOMIC DNA]</scope>
    <source>
        <strain evidence="4">cv. Tak-1 and cv. Tak-2</strain>
        <tissue evidence="3">Whole gametophyte</tissue>
    </source>
</reference>
<name>A0A176WJG2_MARPO</name>
<dbReference type="EMBL" id="AP019869">
    <property type="protein sequence ID" value="BBN07133.1"/>
    <property type="molecule type" value="Genomic_DNA"/>
</dbReference>
<dbReference type="EMBL" id="LVLJ01000695">
    <property type="protein sequence ID" value="OAE33004.1"/>
    <property type="molecule type" value="Genomic_DNA"/>
</dbReference>
<evidence type="ECO:0008006" key="6">
    <source>
        <dbReference type="Google" id="ProtNLM"/>
    </source>
</evidence>
<keyword evidence="1" id="KW-0812">Transmembrane</keyword>
<dbReference type="PANTHER" id="PTHR33833">
    <property type="entry name" value="NUCLEOLAR-LIKE PROTEIN-RELATED"/>
    <property type="match status" value="1"/>
</dbReference>
<gene>
    <name evidence="3" type="ORF">AXG93_1913s1050</name>
    <name evidence="2" type="ORF">Mp_4g01300</name>
</gene>
<dbReference type="AlphaFoldDB" id="A0A176WJG2"/>
<evidence type="ECO:0000256" key="1">
    <source>
        <dbReference type="SAM" id="Phobius"/>
    </source>
</evidence>
<evidence type="ECO:0000313" key="5">
    <source>
        <dbReference type="Proteomes" id="UP001162541"/>
    </source>
</evidence>
<keyword evidence="1" id="KW-1133">Transmembrane helix</keyword>
<reference evidence="5" key="3">
    <citation type="journal article" date="2020" name="Curr. Biol.">
        <title>Chromatin organization in early land plants reveals an ancestral association between H3K27me3, transposons, and constitutive heterochromatin.</title>
        <authorList>
            <person name="Montgomery S.A."/>
            <person name="Tanizawa Y."/>
            <person name="Galik B."/>
            <person name="Wang N."/>
            <person name="Ito T."/>
            <person name="Mochizuki T."/>
            <person name="Akimcheva S."/>
            <person name="Bowman J.L."/>
            <person name="Cognat V."/>
            <person name="Marechal-Drouard L."/>
            <person name="Ekker H."/>
            <person name="Hong S.F."/>
            <person name="Kohchi T."/>
            <person name="Lin S.S."/>
            <person name="Liu L.D."/>
            <person name="Nakamura Y."/>
            <person name="Valeeva L.R."/>
            <person name="Shakirov E.V."/>
            <person name="Shippen D.E."/>
            <person name="Wei W.L."/>
            <person name="Yagura M."/>
            <person name="Yamaoka S."/>
            <person name="Yamato K.T."/>
            <person name="Liu C."/>
            <person name="Berger F."/>
        </authorList>
    </citation>
    <scope>NUCLEOTIDE SEQUENCE [LARGE SCALE GENOMIC DNA]</scope>
    <source>
        <strain evidence="5">Tak-1</strain>
    </source>
</reference>
<accession>A0A176WJG2</accession>
<dbReference type="Pfam" id="PF10693">
    <property type="entry name" value="DUF2499"/>
    <property type="match status" value="1"/>
</dbReference>
<organism evidence="3 4">
    <name type="scientific">Marchantia polymorpha subsp. ruderalis</name>
    <dbReference type="NCBI Taxonomy" id="1480154"/>
    <lineage>
        <taxon>Eukaryota</taxon>
        <taxon>Viridiplantae</taxon>
        <taxon>Streptophyta</taxon>
        <taxon>Embryophyta</taxon>
        <taxon>Marchantiophyta</taxon>
        <taxon>Marchantiopsida</taxon>
        <taxon>Marchantiidae</taxon>
        <taxon>Marchantiales</taxon>
        <taxon>Marchantiaceae</taxon>
        <taxon>Marchantia</taxon>
    </lineage>
</organism>
<evidence type="ECO:0000313" key="4">
    <source>
        <dbReference type="Proteomes" id="UP000077202"/>
    </source>
</evidence>